<dbReference type="Gene3D" id="3.40.1650.10">
    <property type="entry name" value="RbsD-like domain"/>
    <property type="match status" value="1"/>
</dbReference>
<protein>
    <recommendedName>
        <fullName evidence="2">D-ribose pyranase</fullName>
        <ecNumber evidence="2">5.4.99.62</ecNumber>
    </recommendedName>
</protein>
<evidence type="ECO:0000256" key="4">
    <source>
        <dbReference type="ARBA" id="ARBA00023235"/>
    </source>
</evidence>
<dbReference type="NCBIfam" id="NF008761">
    <property type="entry name" value="PRK11797.1"/>
    <property type="match status" value="1"/>
</dbReference>
<comment type="catalytic activity">
    <reaction evidence="1">
        <text>beta-D-ribopyranose = beta-D-ribofuranose</text>
        <dbReference type="Rhea" id="RHEA:25432"/>
        <dbReference type="ChEBI" id="CHEBI:27476"/>
        <dbReference type="ChEBI" id="CHEBI:47002"/>
        <dbReference type="EC" id="5.4.99.62"/>
    </reaction>
</comment>
<sequence length="133" mass="14959">MIKKGILHPQLKHVLTSIGHQDYLAMVDSGYCVPLGVERVDLAFLPNIPTMLQVLDGVLDELAVEKIILAEEIHEHAPEFLKEIKKRFPDNFPIEFVPHVELKEIIKQSKAVVRTGDFGTHYGNMVLVAGCVY</sequence>
<dbReference type="GO" id="GO:0019303">
    <property type="term" value="P:D-ribose catabolic process"/>
    <property type="evidence" value="ECO:0007669"/>
    <property type="project" value="TreeGrafter"/>
</dbReference>
<keyword evidence="4 6" id="KW-0413">Isomerase</keyword>
<organism evidence="6 7">
    <name type="scientific">Biomaibacter acetigenes</name>
    <dbReference type="NCBI Taxonomy" id="2316383"/>
    <lineage>
        <taxon>Bacteria</taxon>
        <taxon>Bacillati</taxon>
        <taxon>Bacillota</taxon>
        <taxon>Clostridia</taxon>
        <taxon>Thermosediminibacterales</taxon>
        <taxon>Tepidanaerobacteraceae</taxon>
        <taxon>Biomaibacter</taxon>
    </lineage>
</organism>
<dbReference type="KEGG" id="bacg:D2962_03515"/>
<keyword evidence="3" id="KW-0963">Cytoplasm</keyword>
<dbReference type="GO" id="GO:0005829">
    <property type="term" value="C:cytosol"/>
    <property type="evidence" value="ECO:0007669"/>
    <property type="project" value="TreeGrafter"/>
</dbReference>
<proteinExistence type="predicted"/>
<gene>
    <name evidence="6" type="ORF">D2962_03515</name>
</gene>
<dbReference type="AlphaFoldDB" id="A0A3G2R395"/>
<dbReference type="InterPro" id="IPR023064">
    <property type="entry name" value="D-ribose_pyranase"/>
</dbReference>
<reference evidence="6 7" key="1">
    <citation type="submission" date="2018-10" db="EMBL/GenBank/DDBJ databases">
        <authorList>
            <person name="Zhang X."/>
        </authorList>
    </citation>
    <scope>NUCLEOTIDE SEQUENCE [LARGE SCALE GENOMIC DNA]</scope>
    <source>
        <strain evidence="6 7">SK-G1</strain>
    </source>
</reference>
<keyword evidence="5" id="KW-0119">Carbohydrate metabolism</keyword>
<keyword evidence="7" id="KW-1185">Reference proteome</keyword>
<evidence type="ECO:0000256" key="5">
    <source>
        <dbReference type="ARBA" id="ARBA00023277"/>
    </source>
</evidence>
<evidence type="ECO:0000256" key="1">
    <source>
        <dbReference type="ARBA" id="ARBA00000223"/>
    </source>
</evidence>
<dbReference type="GO" id="GO:0062193">
    <property type="term" value="F:D-ribose pyranase activity"/>
    <property type="evidence" value="ECO:0007669"/>
    <property type="project" value="UniProtKB-EC"/>
</dbReference>
<dbReference type="SUPFAM" id="SSF102546">
    <property type="entry name" value="RbsD-like"/>
    <property type="match status" value="1"/>
</dbReference>
<name>A0A3G2R395_9FIRM</name>
<dbReference type="PANTHER" id="PTHR37831:SF1">
    <property type="entry name" value="D-RIBOSE PYRANASE"/>
    <property type="match status" value="1"/>
</dbReference>
<evidence type="ECO:0000313" key="7">
    <source>
        <dbReference type="Proteomes" id="UP000280960"/>
    </source>
</evidence>
<evidence type="ECO:0000256" key="2">
    <source>
        <dbReference type="ARBA" id="ARBA00012862"/>
    </source>
</evidence>
<evidence type="ECO:0000313" key="6">
    <source>
        <dbReference type="EMBL" id="AYO29801.1"/>
    </source>
</evidence>
<dbReference type="InterPro" id="IPR023750">
    <property type="entry name" value="RbsD-like_sf"/>
</dbReference>
<dbReference type="EC" id="5.4.99.62" evidence="2"/>
<evidence type="ECO:0000256" key="3">
    <source>
        <dbReference type="ARBA" id="ARBA00022490"/>
    </source>
</evidence>
<dbReference type="InterPro" id="IPR007721">
    <property type="entry name" value="RbsD_FucU"/>
</dbReference>
<dbReference type="EMBL" id="CP033169">
    <property type="protein sequence ID" value="AYO29801.1"/>
    <property type="molecule type" value="Genomic_DNA"/>
</dbReference>
<dbReference type="Pfam" id="PF05025">
    <property type="entry name" value="RbsD_FucU"/>
    <property type="match status" value="1"/>
</dbReference>
<dbReference type="GO" id="GO:0016872">
    <property type="term" value="F:intramolecular lyase activity"/>
    <property type="evidence" value="ECO:0007669"/>
    <property type="project" value="InterPro"/>
</dbReference>
<dbReference type="PANTHER" id="PTHR37831">
    <property type="entry name" value="D-RIBOSE PYRANASE"/>
    <property type="match status" value="1"/>
</dbReference>
<accession>A0A3G2R395</accession>
<dbReference type="RefSeq" id="WP_122014162.1">
    <property type="nucleotide sequence ID" value="NZ_CP033169.1"/>
</dbReference>
<dbReference type="Proteomes" id="UP000280960">
    <property type="component" value="Chromosome"/>
</dbReference>
<dbReference type="GO" id="GO:0048029">
    <property type="term" value="F:monosaccharide binding"/>
    <property type="evidence" value="ECO:0007669"/>
    <property type="project" value="InterPro"/>
</dbReference>